<dbReference type="EMBL" id="CP099837">
    <property type="protein sequence ID" value="USY21735.1"/>
    <property type="molecule type" value="Genomic_DNA"/>
</dbReference>
<dbReference type="Gene3D" id="3.30.70.141">
    <property type="entry name" value="Nucleoside diphosphate kinase-like domain"/>
    <property type="match status" value="1"/>
</dbReference>
<evidence type="ECO:0000259" key="3">
    <source>
        <dbReference type="SMART" id="SM00562"/>
    </source>
</evidence>
<dbReference type="InterPro" id="IPR034907">
    <property type="entry name" value="NDK-like_dom"/>
</dbReference>
<dbReference type="InterPro" id="IPR036850">
    <property type="entry name" value="NDK-like_dom_sf"/>
</dbReference>
<dbReference type="PRINTS" id="PR01243">
    <property type="entry name" value="NUCDPKINASE"/>
</dbReference>
<sequence>MSPAGGWGRWTVATCKPDATRRGLVEPILGWIGAEVRLVERRTVFVTERHIFTHYADMLALNDRFPFDVAAELRRNWVGQTITVALFHGDSEGTPERVRGLLGHYDPARATPDTIRGYYGDDSTERARAEGRFIDNLIHTSDDGAGAEREFNVWFGPAFAHLLTPRTEEFSP</sequence>
<evidence type="ECO:0000256" key="1">
    <source>
        <dbReference type="PROSITE-ProRule" id="PRU00706"/>
    </source>
</evidence>
<comment type="similarity">
    <text evidence="1 2">Belongs to the NDK family.</text>
</comment>
<dbReference type="GO" id="GO:0016301">
    <property type="term" value="F:kinase activity"/>
    <property type="evidence" value="ECO:0007669"/>
    <property type="project" value="UniProtKB-KW"/>
</dbReference>
<proteinExistence type="inferred from homology"/>
<comment type="caution">
    <text evidence="1">Lacks conserved residue(s) required for the propagation of feature annotation.</text>
</comment>
<evidence type="ECO:0000313" key="5">
    <source>
        <dbReference type="Proteomes" id="UP001055940"/>
    </source>
</evidence>
<dbReference type="Proteomes" id="UP001055940">
    <property type="component" value="Chromosome"/>
</dbReference>
<dbReference type="RefSeq" id="WP_254420575.1">
    <property type="nucleotide sequence ID" value="NZ_BAAAJB010000005.1"/>
</dbReference>
<dbReference type="SMART" id="SM00562">
    <property type="entry name" value="NDK"/>
    <property type="match status" value="1"/>
</dbReference>
<feature type="domain" description="Nucleoside diphosphate kinase-like" evidence="3">
    <location>
        <begin position="11"/>
        <end position="162"/>
    </location>
</feature>
<gene>
    <name evidence="4" type="ORF">NE857_09080</name>
</gene>
<keyword evidence="4" id="KW-0808">Transferase</keyword>
<dbReference type="Pfam" id="PF00334">
    <property type="entry name" value="NDK"/>
    <property type="match status" value="1"/>
</dbReference>
<accession>A0ABY5DCP7</accession>
<name>A0ABY5DCP7_9ACTN</name>
<keyword evidence="4" id="KW-0418">Kinase</keyword>
<dbReference type="SUPFAM" id="SSF54919">
    <property type="entry name" value="Nucleoside diphosphate kinase, NDK"/>
    <property type="match status" value="1"/>
</dbReference>
<dbReference type="InterPro" id="IPR001564">
    <property type="entry name" value="Nucleoside_diP_kinase"/>
</dbReference>
<dbReference type="PROSITE" id="PS51374">
    <property type="entry name" value="NDPK_LIKE"/>
    <property type="match status" value="1"/>
</dbReference>
<evidence type="ECO:0000256" key="2">
    <source>
        <dbReference type="RuleBase" id="RU004011"/>
    </source>
</evidence>
<keyword evidence="5" id="KW-1185">Reference proteome</keyword>
<reference evidence="4" key="1">
    <citation type="submission" date="2022-06" db="EMBL/GenBank/DDBJ databases">
        <authorList>
            <person name="Ping M."/>
        </authorList>
    </citation>
    <scope>NUCLEOTIDE SEQUENCE</scope>
    <source>
        <strain evidence="4">JCM11759T</strain>
    </source>
</reference>
<evidence type="ECO:0000313" key="4">
    <source>
        <dbReference type="EMBL" id="USY21735.1"/>
    </source>
</evidence>
<protein>
    <submittedName>
        <fullName evidence="4">Nucleoside-diphosphate kinase</fullName>
    </submittedName>
</protein>
<organism evidence="4 5">
    <name type="scientific">Nocardiopsis exhalans</name>
    <dbReference type="NCBI Taxonomy" id="163604"/>
    <lineage>
        <taxon>Bacteria</taxon>
        <taxon>Bacillati</taxon>
        <taxon>Actinomycetota</taxon>
        <taxon>Actinomycetes</taxon>
        <taxon>Streptosporangiales</taxon>
        <taxon>Nocardiopsidaceae</taxon>
        <taxon>Nocardiopsis</taxon>
    </lineage>
</organism>